<feature type="transmembrane region" description="Helical" evidence="13">
    <location>
        <begin position="226"/>
        <end position="250"/>
    </location>
</feature>
<feature type="domain" description="G-protein coupled receptors family 1 profile" evidence="14">
    <location>
        <begin position="86"/>
        <end position="356"/>
    </location>
</feature>
<keyword evidence="4 11" id="KW-0812">Transmembrane</keyword>
<dbReference type="GeneID" id="113209414"/>
<dbReference type="GO" id="GO:0005886">
    <property type="term" value="C:plasma membrane"/>
    <property type="evidence" value="ECO:0007669"/>
    <property type="project" value="UniProtKB-SubCell"/>
</dbReference>
<dbReference type="PRINTS" id="PR00237">
    <property type="entry name" value="GPCRRHODOPSN"/>
</dbReference>
<dbReference type="PANTHER" id="PTHR24246">
    <property type="entry name" value="OLFACTORY RECEPTOR AND ADENOSINE RECEPTOR"/>
    <property type="match status" value="1"/>
</dbReference>
<dbReference type="PROSITE" id="PS50262">
    <property type="entry name" value="G_PROTEIN_RECEP_F1_2"/>
    <property type="match status" value="1"/>
</dbReference>
<evidence type="ECO:0000256" key="2">
    <source>
        <dbReference type="ARBA" id="ARBA00010663"/>
    </source>
</evidence>
<evidence type="ECO:0000256" key="8">
    <source>
        <dbReference type="ARBA" id="ARBA00023170"/>
    </source>
</evidence>
<evidence type="ECO:0000256" key="3">
    <source>
        <dbReference type="ARBA" id="ARBA00022475"/>
    </source>
</evidence>
<dbReference type="Gene3D" id="1.20.1070.10">
    <property type="entry name" value="Rhodopsin 7-helix transmembrane proteins"/>
    <property type="match status" value="1"/>
</dbReference>
<dbReference type="PROSITE" id="PS00237">
    <property type="entry name" value="G_PROTEIN_RECEP_F1_1"/>
    <property type="match status" value="1"/>
</dbReference>
<proteinExistence type="inferred from homology"/>
<evidence type="ECO:0000256" key="13">
    <source>
        <dbReference type="SAM" id="Phobius"/>
    </source>
</evidence>
<evidence type="ECO:0000256" key="9">
    <source>
        <dbReference type="ARBA" id="ARBA00023180"/>
    </source>
</evidence>
<evidence type="ECO:0000256" key="1">
    <source>
        <dbReference type="ARBA" id="ARBA00004651"/>
    </source>
</evidence>
<dbReference type="Proteomes" id="UP000504606">
    <property type="component" value="Unplaced"/>
</dbReference>
<dbReference type="GO" id="GO:0007189">
    <property type="term" value="P:adenylate cyclase-activating G protein-coupled receptor signaling pathway"/>
    <property type="evidence" value="ECO:0007669"/>
    <property type="project" value="TreeGrafter"/>
</dbReference>
<evidence type="ECO:0000256" key="6">
    <source>
        <dbReference type="ARBA" id="ARBA00023040"/>
    </source>
</evidence>
<evidence type="ECO:0000259" key="14">
    <source>
        <dbReference type="PROSITE" id="PS50262"/>
    </source>
</evidence>
<gene>
    <name evidence="16" type="primary">LOC113209414</name>
</gene>
<dbReference type="InterPro" id="IPR000276">
    <property type="entry name" value="GPCR_Rhodpsn"/>
</dbReference>
<dbReference type="RefSeq" id="XP_026282689.1">
    <property type="nucleotide sequence ID" value="XM_026426904.2"/>
</dbReference>
<feature type="transmembrane region" description="Helical" evidence="13">
    <location>
        <begin position="184"/>
        <end position="206"/>
    </location>
</feature>
<evidence type="ECO:0000256" key="5">
    <source>
        <dbReference type="ARBA" id="ARBA00022989"/>
    </source>
</evidence>
<feature type="region of interest" description="Disordered" evidence="12">
    <location>
        <begin position="542"/>
        <end position="564"/>
    </location>
</feature>
<keyword evidence="7 13" id="KW-0472">Membrane</keyword>
<dbReference type="KEGG" id="foc:113209414"/>
<evidence type="ECO:0000256" key="10">
    <source>
        <dbReference type="ARBA" id="ARBA00023224"/>
    </source>
</evidence>
<dbReference type="PANTHER" id="PTHR24246:SF27">
    <property type="entry name" value="ADENOSINE RECEPTOR, ISOFORM A"/>
    <property type="match status" value="1"/>
</dbReference>
<dbReference type="OrthoDB" id="284782at2759"/>
<dbReference type="SUPFAM" id="SSF81321">
    <property type="entry name" value="Family A G protein-coupled receptor-like"/>
    <property type="match status" value="1"/>
</dbReference>
<comment type="similarity">
    <text evidence="2 11">Belongs to the G-protein coupled receptor 1 family.</text>
</comment>
<evidence type="ECO:0000256" key="11">
    <source>
        <dbReference type="RuleBase" id="RU000688"/>
    </source>
</evidence>
<keyword evidence="10 11" id="KW-0807">Transducer</keyword>
<feature type="compositionally biased region" description="Low complexity" evidence="12">
    <location>
        <begin position="513"/>
        <end position="528"/>
    </location>
</feature>
<sequence>MTGDVNASEPLSYLGLGLDFGLGYDNTTDLGVAAAANDSLATASSTVGVLPASSASSPVAFVASLRNLNVPYAACEALVAVMAVVGNALVILAFQRERRLRRRTNYYIVSLAVADLLVGLLGIPFALLASVGLPHNLHACLFTVSLLVVLCTISIFCLVAVSVDRYWAILHPLGYSRNVSTKKAVGIIGVCWVAGTLVGLLPLLGWHRPEAEGQQCYFTRVMDYNYLVFLYFFTIIFPALILAAFYAHIYQVVLKQLRRMERQSPGGGIRGGAVCGVGAGGGGGTMLRVLGAARKREVKATQNLSIIVLFFVLCWFPLYTINCVQAFCPECYVPPAVLDCCIILSHLNSAGNPLLYAYHLKDFRAALRALLVGPGLGPDAALDFGNTGVTALSAASRTPLALQRNNVVLCTPSASPVPGLMVPLSTISRTCTGSLWSLQPRYAPALPLTPSRSASDLGSASPSGSESGTEIAVATEKDGHLAAPLPRRTRRSPRSSPLPGPRPGPLPLPRTPTSPVSPRSPKPRLSPLRAVGEFFTGCSWKEDVNGKASKASSVSTEPLDIDAI</sequence>
<evidence type="ECO:0000313" key="15">
    <source>
        <dbReference type="Proteomes" id="UP000504606"/>
    </source>
</evidence>
<keyword evidence="3" id="KW-1003">Cell membrane</keyword>
<keyword evidence="6 11" id="KW-0297">G-protein coupled receptor</keyword>
<protein>
    <submittedName>
        <fullName evidence="16">Adenosine receptor A2b</fullName>
    </submittedName>
</protein>
<feature type="region of interest" description="Disordered" evidence="12">
    <location>
        <begin position="447"/>
        <end position="528"/>
    </location>
</feature>
<feature type="transmembrane region" description="Helical" evidence="13">
    <location>
        <begin position="70"/>
        <end position="94"/>
    </location>
</feature>
<dbReference type="InterPro" id="IPR017452">
    <property type="entry name" value="GPCR_Rhodpsn_7TM"/>
</dbReference>
<feature type="compositionally biased region" description="Polar residues" evidence="12">
    <location>
        <begin position="450"/>
        <end position="468"/>
    </location>
</feature>
<dbReference type="Pfam" id="PF00001">
    <property type="entry name" value="7tm_1"/>
    <property type="match status" value="1"/>
</dbReference>
<name>A0A6J1SN26_FRAOC</name>
<keyword evidence="8 11" id="KW-0675">Receptor</keyword>
<evidence type="ECO:0000256" key="7">
    <source>
        <dbReference type="ARBA" id="ARBA00023136"/>
    </source>
</evidence>
<evidence type="ECO:0000313" key="16">
    <source>
        <dbReference type="RefSeq" id="XP_026282689.1"/>
    </source>
</evidence>
<dbReference type="CTD" id="43583"/>
<feature type="compositionally biased region" description="Pro residues" evidence="12">
    <location>
        <begin position="496"/>
        <end position="512"/>
    </location>
</feature>
<keyword evidence="9" id="KW-0325">Glycoprotein</keyword>
<evidence type="ECO:0000256" key="12">
    <source>
        <dbReference type="SAM" id="MobiDB-lite"/>
    </source>
</evidence>
<organism evidence="15 16">
    <name type="scientific">Frankliniella occidentalis</name>
    <name type="common">Western flower thrips</name>
    <name type="synonym">Euthrips occidentalis</name>
    <dbReference type="NCBI Taxonomy" id="133901"/>
    <lineage>
        <taxon>Eukaryota</taxon>
        <taxon>Metazoa</taxon>
        <taxon>Ecdysozoa</taxon>
        <taxon>Arthropoda</taxon>
        <taxon>Hexapoda</taxon>
        <taxon>Insecta</taxon>
        <taxon>Pterygota</taxon>
        <taxon>Neoptera</taxon>
        <taxon>Paraneoptera</taxon>
        <taxon>Thysanoptera</taxon>
        <taxon>Terebrantia</taxon>
        <taxon>Thripoidea</taxon>
        <taxon>Thripidae</taxon>
        <taxon>Frankliniella</taxon>
    </lineage>
</organism>
<keyword evidence="15" id="KW-1185">Reference proteome</keyword>
<dbReference type="GO" id="GO:0001973">
    <property type="term" value="P:G protein-coupled adenosine receptor signaling pathway"/>
    <property type="evidence" value="ECO:0007669"/>
    <property type="project" value="TreeGrafter"/>
</dbReference>
<feature type="transmembrane region" description="Helical" evidence="13">
    <location>
        <begin position="304"/>
        <end position="321"/>
    </location>
</feature>
<reference evidence="16" key="1">
    <citation type="submission" date="2025-08" db="UniProtKB">
        <authorList>
            <consortium name="RefSeq"/>
        </authorList>
    </citation>
    <scope>IDENTIFICATION</scope>
    <source>
        <tissue evidence="16">Whole organism</tissue>
    </source>
</reference>
<evidence type="ECO:0000256" key="4">
    <source>
        <dbReference type="ARBA" id="ARBA00022692"/>
    </source>
</evidence>
<feature type="transmembrane region" description="Helical" evidence="13">
    <location>
        <begin position="106"/>
        <end position="129"/>
    </location>
</feature>
<accession>A0A6J1SN26</accession>
<comment type="subcellular location">
    <subcellularLocation>
        <location evidence="1">Cell membrane</location>
        <topology evidence="1">Multi-pass membrane protein</topology>
    </subcellularLocation>
</comment>
<keyword evidence="5 13" id="KW-1133">Transmembrane helix</keyword>
<dbReference type="SMART" id="SM01381">
    <property type="entry name" value="7TM_GPCR_Srsx"/>
    <property type="match status" value="1"/>
</dbReference>
<feature type="transmembrane region" description="Helical" evidence="13">
    <location>
        <begin position="141"/>
        <end position="163"/>
    </location>
</feature>
<dbReference type="GO" id="GO:0004930">
    <property type="term" value="F:G protein-coupled receptor activity"/>
    <property type="evidence" value="ECO:0007669"/>
    <property type="project" value="UniProtKB-KW"/>
</dbReference>
<dbReference type="AlphaFoldDB" id="A0A6J1SN26"/>